<evidence type="ECO:0000313" key="2">
    <source>
        <dbReference type="EMBL" id="CAB0005779.1"/>
    </source>
</evidence>
<reference evidence="2 3" key="1">
    <citation type="submission" date="2020-02" db="EMBL/GenBank/DDBJ databases">
        <authorList>
            <person name="Ferguson B K."/>
        </authorList>
    </citation>
    <scope>NUCLEOTIDE SEQUENCE [LARGE SCALE GENOMIC DNA]</scope>
</reference>
<gene>
    <name evidence="2" type="ORF">NTEN_LOCUS11256</name>
</gene>
<evidence type="ECO:0000313" key="3">
    <source>
        <dbReference type="Proteomes" id="UP000479000"/>
    </source>
</evidence>
<evidence type="ECO:0000256" key="1">
    <source>
        <dbReference type="SAM" id="MobiDB-lite"/>
    </source>
</evidence>
<dbReference type="AlphaFoldDB" id="A0A6H5GX38"/>
<dbReference type="Proteomes" id="UP000479000">
    <property type="component" value="Unassembled WGS sequence"/>
</dbReference>
<feature type="non-terminal residue" evidence="2">
    <location>
        <position position="1"/>
    </location>
</feature>
<accession>A0A6H5GX38</accession>
<feature type="compositionally biased region" description="Basic and acidic residues" evidence="1">
    <location>
        <begin position="86"/>
        <end position="96"/>
    </location>
</feature>
<dbReference type="EMBL" id="CADCXU010016605">
    <property type="protein sequence ID" value="CAB0005779.1"/>
    <property type="molecule type" value="Genomic_DNA"/>
</dbReference>
<name>A0A6H5GX38_9HEMI</name>
<organism evidence="2 3">
    <name type="scientific">Nesidiocoris tenuis</name>
    <dbReference type="NCBI Taxonomy" id="355587"/>
    <lineage>
        <taxon>Eukaryota</taxon>
        <taxon>Metazoa</taxon>
        <taxon>Ecdysozoa</taxon>
        <taxon>Arthropoda</taxon>
        <taxon>Hexapoda</taxon>
        <taxon>Insecta</taxon>
        <taxon>Pterygota</taxon>
        <taxon>Neoptera</taxon>
        <taxon>Paraneoptera</taxon>
        <taxon>Hemiptera</taxon>
        <taxon>Heteroptera</taxon>
        <taxon>Panheteroptera</taxon>
        <taxon>Cimicomorpha</taxon>
        <taxon>Miridae</taxon>
        <taxon>Dicyphina</taxon>
        <taxon>Nesidiocoris</taxon>
    </lineage>
</organism>
<protein>
    <submittedName>
        <fullName evidence="2">Uncharacterized protein</fullName>
    </submittedName>
</protein>
<keyword evidence="3" id="KW-1185">Reference proteome</keyword>
<feature type="compositionally biased region" description="Polar residues" evidence="1">
    <location>
        <begin position="111"/>
        <end position="120"/>
    </location>
</feature>
<proteinExistence type="predicted"/>
<feature type="region of interest" description="Disordered" evidence="1">
    <location>
        <begin position="85"/>
        <end position="120"/>
    </location>
</feature>
<feature type="region of interest" description="Disordered" evidence="1">
    <location>
        <begin position="1"/>
        <end position="31"/>
    </location>
</feature>
<sequence>RALSGSAASPDRQFPEPAYGPRHGRGFYTGEKSIGFQKKRKIARDSSRCRSAICTLRRTPDSEGHGTGNEFKSKPVSTSFRIRVTSSDERGDERFTGHSYPPWDHLEDNAPLSSVTFKLT</sequence>